<accession>A0A1F7G8R9</accession>
<organism evidence="2 3">
    <name type="scientific">Candidatus Roizmanbacteria bacterium RIFCSPHIGHO2_01_FULL_39_12b</name>
    <dbReference type="NCBI Taxonomy" id="1802030"/>
    <lineage>
        <taxon>Bacteria</taxon>
        <taxon>Candidatus Roizmaniibacteriota</taxon>
    </lineage>
</organism>
<sequence>MDSPNSKAIDIISTYFIEIIQIVILLGFILLKFAQVIDQQTLLVVSLFVIGSISVRFLATTYLNYVITIRNTAYFQDNRTANFLTFDALKFVLILVSLISIIVLGLNNVLNNETIATLLGGLIGSLLTMRGSYSDLKPLSKKEMEELNPTSQTPQP</sequence>
<evidence type="ECO:0000313" key="2">
    <source>
        <dbReference type="EMBL" id="OGK15236.1"/>
    </source>
</evidence>
<evidence type="ECO:0000256" key="1">
    <source>
        <dbReference type="SAM" id="Phobius"/>
    </source>
</evidence>
<proteinExistence type="predicted"/>
<keyword evidence="1" id="KW-0812">Transmembrane</keyword>
<keyword evidence="1" id="KW-1133">Transmembrane helix</keyword>
<dbReference type="EMBL" id="MFZF01000033">
    <property type="protein sequence ID" value="OGK15236.1"/>
    <property type="molecule type" value="Genomic_DNA"/>
</dbReference>
<gene>
    <name evidence="2" type="ORF">A2690_00495</name>
</gene>
<protein>
    <submittedName>
        <fullName evidence="2">Uncharacterized protein</fullName>
    </submittedName>
</protein>
<comment type="caution">
    <text evidence="2">The sequence shown here is derived from an EMBL/GenBank/DDBJ whole genome shotgun (WGS) entry which is preliminary data.</text>
</comment>
<feature type="transmembrane region" description="Helical" evidence="1">
    <location>
        <begin position="115"/>
        <end position="133"/>
    </location>
</feature>
<evidence type="ECO:0000313" key="3">
    <source>
        <dbReference type="Proteomes" id="UP000178372"/>
    </source>
</evidence>
<feature type="transmembrane region" description="Helical" evidence="1">
    <location>
        <begin position="43"/>
        <end position="67"/>
    </location>
</feature>
<dbReference type="AlphaFoldDB" id="A0A1F7G8R9"/>
<feature type="transmembrane region" description="Helical" evidence="1">
    <location>
        <begin position="12"/>
        <end position="31"/>
    </location>
</feature>
<keyword evidence="1" id="KW-0472">Membrane</keyword>
<dbReference type="Proteomes" id="UP000178372">
    <property type="component" value="Unassembled WGS sequence"/>
</dbReference>
<feature type="transmembrane region" description="Helical" evidence="1">
    <location>
        <begin position="88"/>
        <end position="109"/>
    </location>
</feature>
<name>A0A1F7G8R9_9BACT</name>
<reference evidence="2 3" key="1">
    <citation type="journal article" date="2016" name="Nat. Commun.">
        <title>Thousands of microbial genomes shed light on interconnected biogeochemical processes in an aquifer system.</title>
        <authorList>
            <person name="Anantharaman K."/>
            <person name="Brown C.T."/>
            <person name="Hug L.A."/>
            <person name="Sharon I."/>
            <person name="Castelle C.J."/>
            <person name="Probst A.J."/>
            <person name="Thomas B.C."/>
            <person name="Singh A."/>
            <person name="Wilkins M.J."/>
            <person name="Karaoz U."/>
            <person name="Brodie E.L."/>
            <person name="Williams K.H."/>
            <person name="Hubbard S.S."/>
            <person name="Banfield J.F."/>
        </authorList>
    </citation>
    <scope>NUCLEOTIDE SEQUENCE [LARGE SCALE GENOMIC DNA]</scope>
</reference>